<proteinExistence type="predicted"/>
<reference evidence="1 2" key="1">
    <citation type="submission" date="2019-09" db="EMBL/GenBank/DDBJ databases">
        <title>Whole genome shotgun sequencing (WGS) of Ellagibacter isourolithinifaciens DSM 104140(T) and Adlercreutzia muris DSM 29508(T).</title>
        <authorList>
            <person name="Stoll D.A."/>
            <person name="Danylec N."/>
            <person name="Huch M."/>
        </authorList>
    </citation>
    <scope>NUCLEOTIDE SEQUENCE [LARGE SCALE GENOMIC DNA]</scope>
    <source>
        <strain evidence="1 2">DSM 104140</strain>
    </source>
</reference>
<comment type="caution">
    <text evidence="1">The sequence shown here is derived from an EMBL/GenBank/DDBJ whole genome shotgun (WGS) entry which is preliminary data.</text>
</comment>
<dbReference type="InterPro" id="IPR037081">
    <property type="entry name" value="Hyp_TM1506"/>
</dbReference>
<dbReference type="GO" id="GO:0003824">
    <property type="term" value="F:catalytic activity"/>
    <property type="evidence" value="ECO:0007669"/>
    <property type="project" value="InterPro"/>
</dbReference>
<dbReference type="Gene3D" id="3.40.140.30">
    <property type="entry name" value="Hypothetical protein TM1506"/>
    <property type="match status" value="1"/>
</dbReference>
<name>A0A6N6NMX3_9ACTN</name>
<dbReference type="OrthoDB" id="3233224at2"/>
<dbReference type="InterPro" id="IPR015067">
    <property type="entry name" value="DUF1893_TM1506-like"/>
</dbReference>
<keyword evidence="2" id="KW-1185">Reference proteome</keyword>
<dbReference type="AlphaFoldDB" id="A0A6N6NMX3"/>
<organism evidence="1 2">
    <name type="scientific">Ellagibacter isourolithinifaciens</name>
    <dbReference type="NCBI Taxonomy" id="2137581"/>
    <lineage>
        <taxon>Bacteria</taxon>
        <taxon>Bacillati</taxon>
        <taxon>Actinomycetota</taxon>
        <taxon>Coriobacteriia</taxon>
        <taxon>Eggerthellales</taxon>
        <taxon>Eggerthellaceae</taxon>
        <taxon>Ellagibacter</taxon>
    </lineage>
</organism>
<dbReference type="SUPFAM" id="SSF53927">
    <property type="entry name" value="Cytidine deaminase-like"/>
    <property type="match status" value="1"/>
</dbReference>
<dbReference type="InterPro" id="IPR016193">
    <property type="entry name" value="Cytidine_deaminase-like"/>
</dbReference>
<evidence type="ECO:0000313" key="2">
    <source>
        <dbReference type="Proteomes" id="UP000468668"/>
    </source>
</evidence>
<protein>
    <submittedName>
        <fullName evidence="1">DUF1893 domain-containing protein</fullName>
    </submittedName>
</protein>
<gene>
    <name evidence="1" type="ORF">F8C90_07385</name>
</gene>
<evidence type="ECO:0000313" key="1">
    <source>
        <dbReference type="EMBL" id="KAB1640168.1"/>
    </source>
</evidence>
<sequence length="191" mass="20537">MGPSSMSAAFVLVTSDAYPLAWYALQRVLRAIEGAWMQLETPNDITLKADDAELAHATLLTTEGATCVAVRNDEVAITRERGVKPLLQWISEGRSFEGWSVADKVVGKAPALLYVQLKPAVVYAIAMSEAARDILLANGIACGCEDLVPFIMNHAGDGQCPMDACVAGISDPREAERAIRECARQMAASRK</sequence>
<dbReference type="Proteomes" id="UP000468668">
    <property type="component" value="Unassembled WGS sequence"/>
</dbReference>
<accession>A0A6N6NMX3</accession>
<dbReference type="EMBL" id="WAJR01000017">
    <property type="protein sequence ID" value="KAB1640168.1"/>
    <property type="molecule type" value="Genomic_DNA"/>
</dbReference>
<dbReference type="Pfam" id="PF08973">
    <property type="entry name" value="TM1506"/>
    <property type="match status" value="1"/>
</dbReference>